<dbReference type="AlphaFoldDB" id="A0A0W0YIN9"/>
<dbReference type="PROSITE" id="PS51192">
    <property type="entry name" value="HELICASE_ATP_BIND_1"/>
    <property type="match status" value="1"/>
</dbReference>
<keyword evidence="4 7" id="KW-0067">ATP-binding</keyword>
<comment type="caution">
    <text evidence="11">The sequence shown here is derived from an EMBL/GenBank/DDBJ whole genome shotgun (WGS) entry which is preliminary data.</text>
</comment>
<reference evidence="11 12" key="1">
    <citation type="submission" date="2015-11" db="EMBL/GenBank/DDBJ databases">
        <title>Genomic analysis of 38 Legionella species identifies large and diverse effector repertoires.</title>
        <authorList>
            <person name="Burstein D."/>
            <person name="Amaro F."/>
            <person name="Zusman T."/>
            <person name="Lifshitz Z."/>
            <person name="Cohen O."/>
            <person name="Gilbert J.A."/>
            <person name="Pupko T."/>
            <person name="Shuman H.A."/>
            <person name="Segal G."/>
        </authorList>
    </citation>
    <scope>NUCLEOTIDE SEQUENCE [LARGE SCALE GENOMIC DNA]</scope>
    <source>
        <strain evidence="11 12">ATCC 49655</strain>
    </source>
</reference>
<feature type="short sequence motif" description="Q motif" evidence="6">
    <location>
        <begin position="29"/>
        <end position="57"/>
    </location>
</feature>
<dbReference type="Pfam" id="PF00271">
    <property type="entry name" value="Helicase_C"/>
    <property type="match status" value="1"/>
</dbReference>
<dbReference type="PATRIC" id="fig|1122169.6.peg.3244"/>
<evidence type="ECO:0000256" key="6">
    <source>
        <dbReference type="PROSITE-ProRule" id="PRU00552"/>
    </source>
</evidence>
<accession>A0A0W0YIN9</accession>
<evidence type="ECO:0000313" key="11">
    <source>
        <dbReference type="EMBL" id="KTD56422.1"/>
    </source>
</evidence>
<evidence type="ECO:0000256" key="2">
    <source>
        <dbReference type="ARBA" id="ARBA00022801"/>
    </source>
</evidence>
<dbReference type="PROSITE" id="PS51194">
    <property type="entry name" value="HELICASE_CTER"/>
    <property type="match status" value="1"/>
</dbReference>
<proteinExistence type="inferred from homology"/>
<keyword evidence="2 7" id="KW-0378">Hydrolase</keyword>
<evidence type="ECO:0000256" key="7">
    <source>
        <dbReference type="RuleBase" id="RU000492"/>
    </source>
</evidence>
<dbReference type="GO" id="GO:0003676">
    <property type="term" value="F:nucleic acid binding"/>
    <property type="evidence" value="ECO:0007669"/>
    <property type="project" value="InterPro"/>
</dbReference>
<dbReference type="GO" id="GO:0005524">
    <property type="term" value="F:ATP binding"/>
    <property type="evidence" value="ECO:0007669"/>
    <property type="project" value="UniProtKB-KW"/>
</dbReference>
<dbReference type="InterPro" id="IPR012677">
    <property type="entry name" value="Nucleotide-bd_a/b_plait_sf"/>
</dbReference>
<dbReference type="SMART" id="SM00487">
    <property type="entry name" value="DEXDc"/>
    <property type="match status" value="1"/>
</dbReference>
<dbReference type="NCBIfam" id="NF008744">
    <property type="entry name" value="PRK11776.1"/>
    <property type="match status" value="1"/>
</dbReference>
<dbReference type="Pfam" id="PF03880">
    <property type="entry name" value="DbpA"/>
    <property type="match status" value="1"/>
</dbReference>
<feature type="domain" description="DEAD-box RNA helicase Q" evidence="10">
    <location>
        <begin position="29"/>
        <end position="57"/>
    </location>
</feature>
<evidence type="ECO:0000259" key="9">
    <source>
        <dbReference type="PROSITE" id="PS51194"/>
    </source>
</evidence>
<evidence type="ECO:0000256" key="4">
    <source>
        <dbReference type="ARBA" id="ARBA00022840"/>
    </source>
</evidence>
<evidence type="ECO:0000256" key="5">
    <source>
        <dbReference type="ARBA" id="ARBA00038437"/>
    </source>
</evidence>
<dbReference type="SUPFAM" id="SSF52540">
    <property type="entry name" value="P-loop containing nucleoside triphosphate hydrolases"/>
    <property type="match status" value="1"/>
</dbReference>
<gene>
    <name evidence="11" type="primary">dbpA</name>
    <name evidence="11" type="ORF">Lsha_2821</name>
</gene>
<evidence type="ECO:0000313" key="12">
    <source>
        <dbReference type="Proteomes" id="UP000054600"/>
    </source>
</evidence>
<dbReference type="Pfam" id="PF00270">
    <property type="entry name" value="DEAD"/>
    <property type="match status" value="1"/>
</dbReference>
<evidence type="ECO:0000259" key="8">
    <source>
        <dbReference type="PROSITE" id="PS51192"/>
    </source>
</evidence>
<dbReference type="InterPro" id="IPR005580">
    <property type="entry name" value="DbpA/CsdA_RNA-bd_dom"/>
</dbReference>
<dbReference type="SMART" id="SM00490">
    <property type="entry name" value="HELICc"/>
    <property type="match status" value="1"/>
</dbReference>
<dbReference type="EMBL" id="LNYW01000074">
    <property type="protein sequence ID" value="KTD56422.1"/>
    <property type="molecule type" value="Genomic_DNA"/>
</dbReference>
<keyword evidence="1 7" id="KW-0547">Nucleotide-binding</keyword>
<dbReference type="GO" id="GO:0016787">
    <property type="term" value="F:hydrolase activity"/>
    <property type="evidence" value="ECO:0007669"/>
    <property type="project" value="UniProtKB-KW"/>
</dbReference>
<evidence type="ECO:0000259" key="10">
    <source>
        <dbReference type="PROSITE" id="PS51195"/>
    </source>
</evidence>
<dbReference type="PROSITE" id="PS00039">
    <property type="entry name" value="DEAD_ATP_HELICASE"/>
    <property type="match status" value="1"/>
</dbReference>
<evidence type="ECO:0000256" key="3">
    <source>
        <dbReference type="ARBA" id="ARBA00022806"/>
    </source>
</evidence>
<dbReference type="InterPro" id="IPR000629">
    <property type="entry name" value="RNA-helicase_DEAD-box_CS"/>
</dbReference>
<dbReference type="GO" id="GO:0005829">
    <property type="term" value="C:cytosol"/>
    <property type="evidence" value="ECO:0007669"/>
    <property type="project" value="TreeGrafter"/>
</dbReference>
<dbReference type="InterPro" id="IPR044742">
    <property type="entry name" value="DEAD/DEAH_RhlB"/>
</dbReference>
<name>A0A0W0YIN9_9GAMM</name>
<dbReference type="CDD" id="cd18787">
    <property type="entry name" value="SF2_C_DEAD"/>
    <property type="match status" value="1"/>
</dbReference>
<dbReference type="Gene3D" id="3.30.70.330">
    <property type="match status" value="1"/>
</dbReference>
<dbReference type="eggNOG" id="COG0513">
    <property type="taxonomic scope" value="Bacteria"/>
</dbReference>
<dbReference type="InterPro" id="IPR011545">
    <property type="entry name" value="DEAD/DEAH_box_helicase_dom"/>
</dbReference>
<dbReference type="InterPro" id="IPR014014">
    <property type="entry name" value="RNA_helicase_DEAD_Q_motif"/>
</dbReference>
<keyword evidence="12" id="KW-1185">Reference proteome</keyword>
<dbReference type="InterPro" id="IPR014001">
    <property type="entry name" value="Helicase_ATP-bd"/>
</dbReference>
<organism evidence="11 12">
    <name type="scientific">Legionella shakespearei DSM 23087</name>
    <dbReference type="NCBI Taxonomy" id="1122169"/>
    <lineage>
        <taxon>Bacteria</taxon>
        <taxon>Pseudomonadati</taxon>
        <taxon>Pseudomonadota</taxon>
        <taxon>Gammaproteobacteria</taxon>
        <taxon>Legionellales</taxon>
        <taxon>Legionellaceae</taxon>
        <taxon>Legionella</taxon>
    </lineage>
</organism>
<protein>
    <submittedName>
        <fullName evidence="11">ATP-dependent RNA helicase DbpA</fullName>
    </submittedName>
</protein>
<dbReference type="InterPro" id="IPR050079">
    <property type="entry name" value="DEAD_box_RNA_helicase"/>
</dbReference>
<dbReference type="Gene3D" id="3.40.50.300">
    <property type="entry name" value="P-loop containing nucleotide triphosphate hydrolases"/>
    <property type="match status" value="2"/>
</dbReference>
<feature type="domain" description="Helicase C-terminal" evidence="9">
    <location>
        <begin position="241"/>
        <end position="408"/>
    </location>
</feature>
<dbReference type="STRING" id="1122169.Lsha_2821"/>
<dbReference type="CDD" id="cd00268">
    <property type="entry name" value="DEADc"/>
    <property type="match status" value="1"/>
</dbReference>
<dbReference type="InterPro" id="IPR001650">
    <property type="entry name" value="Helicase_C-like"/>
</dbReference>
<keyword evidence="3 7" id="KW-0347">Helicase</keyword>
<evidence type="ECO:0000256" key="1">
    <source>
        <dbReference type="ARBA" id="ARBA00022741"/>
    </source>
</evidence>
<dbReference type="PROSITE" id="PS51195">
    <property type="entry name" value="Q_MOTIF"/>
    <property type="match status" value="1"/>
</dbReference>
<dbReference type="PANTHER" id="PTHR47959:SF1">
    <property type="entry name" value="ATP-DEPENDENT RNA HELICASE DBPA"/>
    <property type="match status" value="1"/>
</dbReference>
<feature type="domain" description="Helicase ATP-binding" evidence="8">
    <location>
        <begin position="60"/>
        <end position="231"/>
    </location>
</feature>
<dbReference type="GO" id="GO:0003724">
    <property type="term" value="F:RNA helicase activity"/>
    <property type="evidence" value="ECO:0007669"/>
    <property type="project" value="InterPro"/>
</dbReference>
<sequence>MLVYTSITKHMRFLMNTSNTTALNDIAKTTFSSLPLREELLKSLASLHYEVMTPVQMQSLPLLLNNEDLIAQARTGSGKTAAFGLSLLNNLKISFFGAQGLILCPTRELADQVGQALRRLACMMPNVKVINLSGGIPMKPQLDSLRHGAHIIVGTPGRVLKHLLKGTLNLEQLRTLVLDEADRMLDMGFLDDIKTIISSCNRQRQTLLFSATYPEEIKDLAKQFMKNPKEILVETVHEEVDIEQRFYEVDKPANKFPLLKSLLLHYKPGSALIFCNTKQQTADVTYELIREGFSAVALNGDMEQVDRDLAVLRFANQSCSILVATDVAARGLDIKELPAVINFELAFDADVHIHRIGRTGRAGHKGLALSITVPADAQRIIAIEEAMNQKLSWGNRNELIHASVTQLVPEMVTLCLAAGKKDKIRPGDILGALTKDAGLAGDKIGKINITALYSYVAIHRGVADKAYAYLQQGKLKGRKVHVKKIG</sequence>
<dbReference type="Proteomes" id="UP000054600">
    <property type="component" value="Unassembled WGS sequence"/>
</dbReference>
<comment type="similarity">
    <text evidence="5 7">Belongs to the DEAD box helicase family.</text>
</comment>
<dbReference type="PANTHER" id="PTHR47959">
    <property type="entry name" value="ATP-DEPENDENT RNA HELICASE RHLE-RELATED"/>
    <property type="match status" value="1"/>
</dbReference>
<dbReference type="InterPro" id="IPR027417">
    <property type="entry name" value="P-loop_NTPase"/>
</dbReference>